<gene>
    <name evidence="1" type="ORF">NQ176_g189</name>
</gene>
<evidence type="ECO:0000313" key="2">
    <source>
        <dbReference type="Proteomes" id="UP001143910"/>
    </source>
</evidence>
<proteinExistence type="predicted"/>
<accession>A0ACC1NZB5</accession>
<comment type="caution">
    <text evidence="1">The sequence shown here is derived from an EMBL/GenBank/DDBJ whole genome shotgun (WGS) entry which is preliminary data.</text>
</comment>
<dbReference type="EMBL" id="JANJQO010000006">
    <property type="protein sequence ID" value="KAJ2984113.1"/>
    <property type="molecule type" value="Genomic_DNA"/>
</dbReference>
<dbReference type="Proteomes" id="UP001143910">
    <property type="component" value="Unassembled WGS sequence"/>
</dbReference>
<reference evidence="1" key="1">
    <citation type="submission" date="2022-08" db="EMBL/GenBank/DDBJ databases">
        <title>Genome Sequence of Lecanicillium fungicola.</title>
        <authorList>
            <person name="Buettner E."/>
        </authorList>
    </citation>
    <scope>NUCLEOTIDE SEQUENCE</scope>
    <source>
        <strain evidence="1">Babe33</strain>
    </source>
</reference>
<name>A0ACC1NZB5_9HYPO</name>
<keyword evidence="2" id="KW-1185">Reference proteome</keyword>
<evidence type="ECO:0000313" key="1">
    <source>
        <dbReference type="EMBL" id="KAJ2984113.1"/>
    </source>
</evidence>
<protein>
    <submittedName>
        <fullName evidence="1">Uncharacterized protein</fullName>
    </submittedName>
</protein>
<sequence length="494" mass="54939">MGKFKSWLQGSNAGSSRLATAEEKKANRRSFSGIGQLKAKREPRNDTGTNEEESEMTTSLPDMQKATPVDSRLIQLAKIISAETDRLEQYCSSQGIPSPSFEADARSSFPKLPDNIQRSRQEIVSAANELSCLARGPHESVRWGVWGIINHYGLATLVPVTGSISLVELQSKTSLDSINLARILRHAMTNHIFSEPTPGMIAHTALSRCLAEDAALQDWIGFNSEDIFPASANVLKALQAYPEATSLTTTGFNFAFDTVNKEPMFVTFGKNPKLAKRMGRAMASLTGGEGYEVKYFVDNYNLSEIDEKHGTFVDVGGSHGFVCLDLANKWKNINFVVQDLPKTVESAPSPISNDNSVASRITFQAHDFFQEQPIKGADVYFFRWIIHNYSTPYAISILKNLIPSLKPGARVVINDHCLRQPGAESPWDDKLMRGMDMIMLTLLNAQERDENEFKELFAEADTRFKFQGVTRAEGCRMSVVEAVWNPEDVHDLED</sequence>
<organism evidence="1 2">
    <name type="scientific">Zarea fungicola</name>
    <dbReference type="NCBI Taxonomy" id="93591"/>
    <lineage>
        <taxon>Eukaryota</taxon>
        <taxon>Fungi</taxon>
        <taxon>Dikarya</taxon>
        <taxon>Ascomycota</taxon>
        <taxon>Pezizomycotina</taxon>
        <taxon>Sordariomycetes</taxon>
        <taxon>Hypocreomycetidae</taxon>
        <taxon>Hypocreales</taxon>
        <taxon>Cordycipitaceae</taxon>
        <taxon>Zarea</taxon>
    </lineage>
</organism>